<dbReference type="InterPro" id="IPR010963">
    <property type="entry name" value="PHA_synth_I"/>
</dbReference>
<keyword evidence="4" id="KW-0012">Acyltransferase</keyword>
<evidence type="ECO:0000256" key="3">
    <source>
        <dbReference type="ARBA" id="ARBA00022679"/>
    </source>
</evidence>
<dbReference type="AlphaFoldDB" id="A0A845ME03"/>
<comment type="caution">
    <text evidence="8">The sequence shown here is derived from an EMBL/GenBank/DDBJ whole genome shotgun (WGS) entry which is preliminary data.</text>
</comment>
<dbReference type="Pfam" id="PF07167">
    <property type="entry name" value="PhaC_N"/>
    <property type="match status" value="1"/>
</dbReference>
<protein>
    <submittedName>
        <fullName evidence="8">Class I poly(R)-hydroxyalkanoic acid synthase</fullName>
    </submittedName>
</protein>
<dbReference type="EMBL" id="WTVA01000001">
    <property type="protein sequence ID" value="MZR21467.1"/>
    <property type="molecule type" value="Genomic_DNA"/>
</dbReference>
<evidence type="ECO:0000259" key="6">
    <source>
        <dbReference type="Pfam" id="PF00561"/>
    </source>
</evidence>
<dbReference type="PANTHER" id="PTHR36837">
    <property type="entry name" value="POLY(3-HYDROXYALKANOATE) POLYMERASE SUBUNIT PHAC"/>
    <property type="match status" value="1"/>
</dbReference>
<proteinExistence type="predicted"/>
<keyword evidence="2" id="KW-0963">Cytoplasm</keyword>
<evidence type="ECO:0000313" key="8">
    <source>
        <dbReference type="EMBL" id="MZR21467.1"/>
    </source>
</evidence>
<dbReference type="PANTHER" id="PTHR36837:SF5">
    <property type="entry name" value="POLY-3-HYDROXYBUTYRATE SYNTHASE"/>
    <property type="match status" value="1"/>
</dbReference>
<dbReference type="GO" id="GO:0016746">
    <property type="term" value="F:acyltransferase activity"/>
    <property type="evidence" value="ECO:0007669"/>
    <property type="project" value="UniProtKB-KW"/>
</dbReference>
<comment type="subcellular location">
    <subcellularLocation>
        <location evidence="1">Cytoplasm</location>
    </subcellularLocation>
</comment>
<sequence length="613" mass="69548">MSAKEPLETSQEALEASKEFAENFAKIAAQSQELVTEFLNSQQPTHIDPDPATVGKTFMELMNKMMADPGKIIEAQAALWKNYMDLWQNAALRATGEEAKPLVTPESGDKRFKSEEWSQNQIFDYIKQSYLMTANWIQDTVAEVDGLDKQTKKKAEFYTKLYTDAMSPTNFFWSNPDVLKKTVESKGENLVHGLENMLDDLKRTKGQLIPKMTDESAFEVGRNIAVTPGKVIFENDLMQLIQYTPTTKEVYKRPLLITPPWINKFYILDLKSENSFIKWCVDKGYTVFIISWVNPDERHVEKTFESYMAEGILAALDAIETSIGEKEVTTIGYCIGGTLMAATLAYLAAIGEEDRIKATTFFAAQLDFEEAGDLLVFTDEDHIQMVESKMKKGYLEGKEMANTFNLLRSNDLIWSFVINNYMLGKSPFPFDLLYWNSDATNMPHKMHSFYLRNMYQKNLLSKPGALNLGGQPIDLTKVKTPVFIQASKEDHIAPFNSVYKNMNLFGGPAEFMLAGSGHIAGVINHPDAKKYQHWTNTKKKKYKTADDWFADAKEHPGSWWPYWDKWLSKKSGPKVPARDPAKGKLKPIEDAPGSYVKIRAKPYNADDDKGGKK</sequence>
<dbReference type="InterPro" id="IPR029058">
    <property type="entry name" value="AB_hydrolase_fold"/>
</dbReference>
<organism evidence="8 9">
    <name type="scientific">Sneathiella chungangensis</name>
    <dbReference type="NCBI Taxonomy" id="1418234"/>
    <lineage>
        <taxon>Bacteria</taxon>
        <taxon>Pseudomonadati</taxon>
        <taxon>Pseudomonadota</taxon>
        <taxon>Alphaproteobacteria</taxon>
        <taxon>Sneathiellales</taxon>
        <taxon>Sneathiellaceae</taxon>
        <taxon>Sneathiella</taxon>
    </lineage>
</organism>
<keyword evidence="9" id="KW-1185">Reference proteome</keyword>
<dbReference type="InterPro" id="IPR010941">
    <property type="entry name" value="PhaC_N"/>
</dbReference>
<dbReference type="RefSeq" id="WP_161337860.1">
    <property type="nucleotide sequence ID" value="NZ_JBHSDG010000002.1"/>
</dbReference>
<dbReference type="InterPro" id="IPR000073">
    <property type="entry name" value="AB_hydrolase_1"/>
</dbReference>
<reference evidence="8 9" key="1">
    <citation type="journal article" date="2014" name="Int. J. Syst. Evol. Microbiol.">
        <title>Sneathiella chungangensis sp. nov., isolated from a marine sand, and emended description of the genus Sneathiella.</title>
        <authorList>
            <person name="Siamphan C."/>
            <person name="Kim H."/>
            <person name="Lee J.S."/>
            <person name="Kim W."/>
        </authorList>
    </citation>
    <scope>NUCLEOTIDE SEQUENCE [LARGE SCALE GENOMIC DNA]</scope>
    <source>
        <strain evidence="8 9">KCTC 32476</strain>
    </source>
</reference>
<evidence type="ECO:0000256" key="4">
    <source>
        <dbReference type="ARBA" id="ARBA00023315"/>
    </source>
</evidence>
<gene>
    <name evidence="8" type="primary">phaC</name>
    <name evidence="8" type="ORF">GQF03_03910</name>
</gene>
<name>A0A845ME03_9PROT</name>
<dbReference type="GO" id="GO:0005737">
    <property type="term" value="C:cytoplasm"/>
    <property type="evidence" value="ECO:0007669"/>
    <property type="project" value="UniProtKB-SubCell"/>
</dbReference>
<dbReference type="Proteomes" id="UP000445696">
    <property type="component" value="Unassembled WGS sequence"/>
</dbReference>
<feature type="domain" description="Poly-beta-hydroxybutyrate polymerase N-terminal" evidence="7">
    <location>
        <begin position="109"/>
        <end position="280"/>
    </location>
</feature>
<dbReference type="OrthoDB" id="7208816at2"/>
<feature type="compositionally biased region" description="Basic and acidic residues" evidence="5">
    <location>
        <begin position="576"/>
        <end position="589"/>
    </location>
</feature>
<dbReference type="GO" id="GO:0042619">
    <property type="term" value="P:poly-hydroxybutyrate biosynthetic process"/>
    <property type="evidence" value="ECO:0007669"/>
    <property type="project" value="InterPro"/>
</dbReference>
<feature type="region of interest" description="Disordered" evidence="5">
    <location>
        <begin position="570"/>
        <end position="590"/>
    </location>
</feature>
<accession>A0A845ME03</accession>
<evidence type="ECO:0000256" key="1">
    <source>
        <dbReference type="ARBA" id="ARBA00004496"/>
    </source>
</evidence>
<evidence type="ECO:0000313" key="9">
    <source>
        <dbReference type="Proteomes" id="UP000445696"/>
    </source>
</evidence>
<evidence type="ECO:0000256" key="2">
    <source>
        <dbReference type="ARBA" id="ARBA00022490"/>
    </source>
</evidence>
<dbReference type="InterPro" id="IPR051321">
    <property type="entry name" value="PHA/PHB_synthase"/>
</dbReference>
<dbReference type="NCBIfam" id="TIGR01838">
    <property type="entry name" value="PHA_synth_I"/>
    <property type="match status" value="1"/>
</dbReference>
<keyword evidence="3" id="KW-0808">Transferase</keyword>
<dbReference type="Gene3D" id="3.40.50.1820">
    <property type="entry name" value="alpha/beta hydrolase"/>
    <property type="match status" value="1"/>
</dbReference>
<dbReference type="SUPFAM" id="SSF53474">
    <property type="entry name" value="alpha/beta-Hydrolases"/>
    <property type="match status" value="1"/>
</dbReference>
<feature type="domain" description="AB hydrolase-1" evidence="6">
    <location>
        <begin position="282"/>
        <end position="520"/>
    </location>
</feature>
<evidence type="ECO:0000256" key="5">
    <source>
        <dbReference type="SAM" id="MobiDB-lite"/>
    </source>
</evidence>
<evidence type="ECO:0000259" key="7">
    <source>
        <dbReference type="Pfam" id="PF07167"/>
    </source>
</evidence>
<dbReference type="Pfam" id="PF00561">
    <property type="entry name" value="Abhydrolase_1"/>
    <property type="match status" value="1"/>
</dbReference>